<evidence type="ECO:0000256" key="6">
    <source>
        <dbReference type="ARBA" id="ARBA00022777"/>
    </source>
</evidence>
<keyword evidence="7" id="KW-0902">Two-component regulatory system</keyword>
<dbReference type="EC" id="2.7.13.3" evidence="3"/>
<dbReference type="SMART" id="SM00387">
    <property type="entry name" value="HATPase_c"/>
    <property type="match status" value="1"/>
</dbReference>
<dbReference type="SUPFAM" id="SSF55874">
    <property type="entry name" value="ATPase domain of HSP90 chaperone/DNA topoisomerase II/histidine kinase"/>
    <property type="match status" value="1"/>
</dbReference>
<dbReference type="InterPro" id="IPR005467">
    <property type="entry name" value="His_kinase_dom"/>
</dbReference>
<keyword evidence="11" id="KW-0067">ATP-binding</keyword>
<dbReference type="InterPro" id="IPR004358">
    <property type="entry name" value="Sig_transdc_His_kin-like_C"/>
</dbReference>
<evidence type="ECO:0000256" key="7">
    <source>
        <dbReference type="ARBA" id="ARBA00023012"/>
    </source>
</evidence>
<evidence type="ECO:0000313" key="12">
    <source>
        <dbReference type="Proteomes" id="UP001054811"/>
    </source>
</evidence>
<dbReference type="PANTHER" id="PTHR45453:SF1">
    <property type="entry name" value="PHOSPHATE REGULON SENSOR PROTEIN PHOR"/>
    <property type="match status" value="1"/>
</dbReference>
<keyword evidence="6" id="KW-0418">Kinase</keyword>
<keyword evidence="12" id="KW-1185">Reference proteome</keyword>
<dbReference type="Proteomes" id="UP001054811">
    <property type="component" value="Chromosome"/>
</dbReference>
<dbReference type="PROSITE" id="PS50109">
    <property type="entry name" value="HIS_KIN"/>
    <property type="match status" value="1"/>
</dbReference>
<dbReference type="CDD" id="cd00075">
    <property type="entry name" value="HATPase"/>
    <property type="match status" value="1"/>
</dbReference>
<accession>A0ABY5NIP0</accession>
<evidence type="ECO:0000256" key="8">
    <source>
        <dbReference type="ARBA" id="ARBA00039401"/>
    </source>
</evidence>
<dbReference type="PANTHER" id="PTHR45453">
    <property type="entry name" value="PHOSPHATE REGULON SENSOR PROTEIN PHOR"/>
    <property type="match status" value="1"/>
</dbReference>
<dbReference type="GO" id="GO:0005524">
    <property type="term" value="F:ATP binding"/>
    <property type="evidence" value="ECO:0007669"/>
    <property type="project" value="UniProtKB-KW"/>
</dbReference>
<evidence type="ECO:0000256" key="3">
    <source>
        <dbReference type="ARBA" id="ARBA00012438"/>
    </source>
</evidence>
<evidence type="ECO:0000259" key="10">
    <source>
        <dbReference type="PROSITE" id="PS50109"/>
    </source>
</evidence>
<evidence type="ECO:0000256" key="1">
    <source>
        <dbReference type="ARBA" id="ARBA00000085"/>
    </source>
</evidence>
<dbReference type="PRINTS" id="PR00344">
    <property type="entry name" value="BCTRLSENSOR"/>
</dbReference>
<dbReference type="InterPro" id="IPR003594">
    <property type="entry name" value="HATPase_dom"/>
</dbReference>
<dbReference type="RefSeq" id="WP_259611541.1">
    <property type="nucleotide sequence ID" value="NZ_CP091139.2"/>
</dbReference>
<dbReference type="Gene3D" id="1.10.287.130">
    <property type="match status" value="1"/>
</dbReference>
<evidence type="ECO:0000256" key="2">
    <source>
        <dbReference type="ARBA" id="ARBA00004236"/>
    </source>
</evidence>
<dbReference type="EMBL" id="CP091139">
    <property type="protein sequence ID" value="UUT35001.1"/>
    <property type="molecule type" value="Genomic_DNA"/>
</dbReference>
<dbReference type="Pfam" id="PF00512">
    <property type="entry name" value="HisKA"/>
    <property type="match status" value="1"/>
</dbReference>
<dbReference type="InterPro" id="IPR036097">
    <property type="entry name" value="HisK_dim/P_sf"/>
</dbReference>
<name>A0ABY5NIP0_9MICO</name>
<dbReference type="CDD" id="cd00082">
    <property type="entry name" value="HisKA"/>
    <property type="match status" value="1"/>
</dbReference>
<gene>
    <name evidence="11" type="ORF">L2X98_32155</name>
</gene>
<evidence type="ECO:0000256" key="4">
    <source>
        <dbReference type="ARBA" id="ARBA00022553"/>
    </source>
</evidence>
<keyword evidence="4" id="KW-0597">Phosphoprotein</keyword>
<evidence type="ECO:0000256" key="9">
    <source>
        <dbReference type="SAM" id="MobiDB-lite"/>
    </source>
</evidence>
<evidence type="ECO:0000313" key="11">
    <source>
        <dbReference type="EMBL" id="UUT35001.1"/>
    </source>
</evidence>
<proteinExistence type="predicted"/>
<comment type="subcellular location">
    <subcellularLocation>
        <location evidence="2">Cell membrane</location>
    </subcellularLocation>
</comment>
<feature type="compositionally biased region" description="Basic and acidic residues" evidence="9">
    <location>
        <begin position="395"/>
        <end position="405"/>
    </location>
</feature>
<evidence type="ECO:0000256" key="5">
    <source>
        <dbReference type="ARBA" id="ARBA00022679"/>
    </source>
</evidence>
<dbReference type="SUPFAM" id="SSF47384">
    <property type="entry name" value="Homodimeric domain of signal transducing histidine kinase"/>
    <property type="match status" value="1"/>
</dbReference>
<dbReference type="InterPro" id="IPR003661">
    <property type="entry name" value="HisK_dim/P_dom"/>
</dbReference>
<comment type="catalytic activity">
    <reaction evidence="1">
        <text>ATP + protein L-histidine = ADP + protein N-phospho-L-histidine.</text>
        <dbReference type="EC" id="2.7.13.3"/>
    </reaction>
</comment>
<protein>
    <recommendedName>
        <fullName evidence="8">Sensor-like histidine kinase SenX3</fullName>
        <ecNumber evidence="3">2.7.13.3</ecNumber>
    </recommendedName>
</protein>
<sequence length="405" mass="43125">MTTPQLALFALLIGVVLGGSVALVVVASYRARDRAVGQASTGLPDGVRDVLAGMDDPAVVVDASGTVVAASMPAAAYHFVERAVLPTEELALLARAARAGTASAPVTMRLDRGAEQRAVSARARAITSRLVLIVLRDITEQERVEQMRRDFVANTSHELKTPVGAVGLLAEAVDSAADDPGQVREFARRLEREADRLASLTSRIMSLSRLQTEEPTTLRDVAVDDLIAAQIDAHAAQADSAGVRVMRGGDRGAFVHGDLPVLGEALGNLLANAIAYSPSGSHVGVGVKIEGRVVEIAVADQGIGIDESDQERVFERFYRADQARSRRTGGTGLGLAIVKHAVQRHGGEVRLWSQPGRGSTFTVRLPLAPPPTHRAGRAARRSRRRTRRSPHGRNPPHDPSADRRG</sequence>
<dbReference type="InterPro" id="IPR050351">
    <property type="entry name" value="BphY/WalK/GraS-like"/>
</dbReference>
<feature type="region of interest" description="Disordered" evidence="9">
    <location>
        <begin position="360"/>
        <end position="405"/>
    </location>
</feature>
<keyword evidence="11" id="KW-0547">Nucleotide-binding</keyword>
<feature type="compositionally biased region" description="Basic residues" evidence="9">
    <location>
        <begin position="374"/>
        <end position="391"/>
    </location>
</feature>
<keyword evidence="5" id="KW-0808">Transferase</keyword>
<reference evidence="11" key="1">
    <citation type="submission" date="2022-01" db="EMBL/GenBank/DDBJ databases">
        <title>Microbacterium eymi and Microbacterium rhizovicinus sp. nov., isolated from the rhizospheric soil of Elymus tsukushiensis, a plant native to the Dokdo Islands, Republic of Korea.</title>
        <authorList>
            <person name="Hwang Y.J."/>
        </authorList>
    </citation>
    <scope>NUCLEOTIDE SEQUENCE</scope>
    <source>
        <strain evidence="11">KUDC0405</strain>
    </source>
</reference>
<organism evidence="11 12">
    <name type="scientific">Microbacterium elymi</name>
    <dbReference type="NCBI Taxonomy" id="2909587"/>
    <lineage>
        <taxon>Bacteria</taxon>
        <taxon>Bacillati</taxon>
        <taxon>Actinomycetota</taxon>
        <taxon>Actinomycetes</taxon>
        <taxon>Micrococcales</taxon>
        <taxon>Microbacteriaceae</taxon>
        <taxon>Microbacterium</taxon>
    </lineage>
</organism>
<dbReference type="InterPro" id="IPR036890">
    <property type="entry name" value="HATPase_C_sf"/>
</dbReference>
<feature type="domain" description="Histidine kinase" evidence="10">
    <location>
        <begin position="154"/>
        <end position="369"/>
    </location>
</feature>
<dbReference type="Pfam" id="PF02518">
    <property type="entry name" value="HATPase_c"/>
    <property type="match status" value="1"/>
</dbReference>
<dbReference type="Gene3D" id="3.30.565.10">
    <property type="entry name" value="Histidine kinase-like ATPase, C-terminal domain"/>
    <property type="match status" value="1"/>
</dbReference>
<dbReference type="SMART" id="SM00388">
    <property type="entry name" value="HisKA"/>
    <property type="match status" value="1"/>
</dbReference>